<dbReference type="PANTHER" id="PTHR42870">
    <property type="entry name" value="ACETYL-COA C-ACETYLTRANSFERASE"/>
    <property type="match status" value="1"/>
</dbReference>
<feature type="domain" description="Thiolase N-terminal" evidence="2">
    <location>
        <begin position="4"/>
        <end position="226"/>
    </location>
</feature>
<dbReference type="AlphaFoldDB" id="A0AAP2RH28"/>
<dbReference type="PANTHER" id="PTHR42870:SF6">
    <property type="entry name" value="ACETYL-COA C-ACYLTRANSFERASE"/>
    <property type="match status" value="1"/>
</dbReference>
<dbReference type="SUPFAM" id="SSF53901">
    <property type="entry name" value="Thiolase-like"/>
    <property type="match status" value="2"/>
</dbReference>
<comment type="caution">
    <text evidence="4">The sequence shown here is derived from an EMBL/GenBank/DDBJ whole genome shotgun (WGS) entry which is preliminary data.</text>
</comment>
<dbReference type="InterPro" id="IPR016039">
    <property type="entry name" value="Thiolase-like"/>
</dbReference>
<sequence>MRDVAIIGVGCTNFGEMWDRSFRDIVVEAGVQAIEDANLSGEEIEAMYVGNMSAGQFINQEHVGSLIADFSGLASGLHIPATRVEAACASGGLALRNAVMAVASGYHDIVVAAGVEKMTDVETGVTVDALASAADREWEGFMGATFPALYAMVARLHMHRYGTTRDQLAQVAVKNHHNAMGNPRAQFRNEITLDTVKNSTMVADPFTLFDCSPITDGAASVIVAPAEMAKEYTDCPVYVIGTGQATDTISLHNRVDLCTFGASVAAGKRAYEMAGVTPQDIDLVEVHDCFTIAEILAIEDLGFFKKGQGGPATLAGETAIGGKIPVNTSGGLKACGHPVGATGIKQAVECVEQLRGQAGKRQVDGAEIAMTHNVGGTGGTAVCHIFSKSRRMK</sequence>
<evidence type="ECO:0000256" key="1">
    <source>
        <dbReference type="ARBA" id="ARBA00023229"/>
    </source>
</evidence>
<proteinExistence type="predicted"/>
<dbReference type="NCBIfam" id="NF004720">
    <property type="entry name" value="PRK06064.1"/>
    <property type="match status" value="1"/>
</dbReference>
<reference evidence="4 5" key="1">
    <citation type="submission" date="2017-11" db="EMBL/GenBank/DDBJ databases">
        <title>Isolation and Characterization of Family Methanocellaceae Species from Potential Methane Hydrate Area Offshore Southwestern Taiwan.</title>
        <authorList>
            <person name="Zhang W.-L."/>
            <person name="Chen W.-C."/>
            <person name="Lai M.-C."/>
            <person name="Chen S.-C."/>
        </authorList>
    </citation>
    <scope>NUCLEOTIDE SEQUENCE [LARGE SCALE GENOMIC DNA]</scope>
    <source>
        <strain evidence="4 5">CWC-04</strain>
    </source>
</reference>
<evidence type="ECO:0000313" key="5">
    <source>
        <dbReference type="Proteomes" id="UP001320159"/>
    </source>
</evidence>
<dbReference type="PIRSF" id="PIRSF000429">
    <property type="entry name" value="Ac-CoA_Ac_transf"/>
    <property type="match status" value="1"/>
</dbReference>
<dbReference type="CDD" id="cd00829">
    <property type="entry name" value="SCP-x_thiolase"/>
    <property type="match status" value="1"/>
</dbReference>
<keyword evidence="1" id="KW-0414">Isoprene biosynthesis</keyword>
<accession>A0AAP2RH28</accession>
<keyword evidence="4" id="KW-0012">Acyltransferase</keyword>
<protein>
    <submittedName>
        <fullName evidence="4">Acetyl-CoA acetyltransferase</fullName>
        <ecNumber evidence="4">2.3.1.9</ecNumber>
    </submittedName>
</protein>
<organism evidence="4 5">
    <name type="scientific">Methanooceanicella nereidis</name>
    <dbReference type="NCBI Taxonomy" id="2052831"/>
    <lineage>
        <taxon>Archaea</taxon>
        <taxon>Methanobacteriati</taxon>
        <taxon>Methanobacteriota</taxon>
        <taxon>Stenosarchaea group</taxon>
        <taxon>Methanomicrobia</taxon>
        <taxon>Methanocellales</taxon>
        <taxon>Methanocellaceae</taxon>
        <taxon>Methanooceanicella</taxon>
    </lineage>
</organism>
<feature type="domain" description="Thiolase C-terminal" evidence="3">
    <location>
        <begin position="243"/>
        <end position="388"/>
    </location>
</feature>
<keyword evidence="5" id="KW-1185">Reference proteome</keyword>
<dbReference type="GO" id="GO:0008299">
    <property type="term" value="P:isoprenoid biosynthetic process"/>
    <property type="evidence" value="ECO:0007669"/>
    <property type="project" value="UniProtKB-KW"/>
</dbReference>
<dbReference type="Pfam" id="PF22691">
    <property type="entry name" value="Thiolase_C_1"/>
    <property type="match status" value="1"/>
</dbReference>
<keyword evidence="4" id="KW-0808">Transferase</keyword>
<dbReference type="InterPro" id="IPR020616">
    <property type="entry name" value="Thiolase_N"/>
</dbReference>
<dbReference type="InterPro" id="IPR055140">
    <property type="entry name" value="Thiolase_C_2"/>
</dbReference>
<dbReference type="Pfam" id="PF00108">
    <property type="entry name" value="Thiolase_N"/>
    <property type="match status" value="1"/>
</dbReference>
<evidence type="ECO:0000313" key="4">
    <source>
        <dbReference type="EMBL" id="MCD1296087.1"/>
    </source>
</evidence>
<gene>
    <name evidence="4" type="ORF">CUJ83_13875</name>
</gene>
<dbReference type="Proteomes" id="UP001320159">
    <property type="component" value="Unassembled WGS sequence"/>
</dbReference>
<dbReference type="EC" id="2.3.1.9" evidence="4"/>
<dbReference type="RefSeq" id="WP_230742960.1">
    <property type="nucleotide sequence ID" value="NZ_PGCK01000013.1"/>
</dbReference>
<dbReference type="GO" id="GO:0003985">
    <property type="term" value="F:acetyl-CoA C-acetyltransferase activity"/>
    <property type="evidence" value="ECO:0007669"/>
    <property type="project" value="UniProtKB-EC"/>
</dbReference>
<evidence type="ECO:0000259" key="2">
    <source>
        <dbReference type="Pfam" id="PF00108"/>
    </source>
</evidence>
<dbReference type="Gene3D" id="3.40.47.10">
    <property type="match status" value="1"/>
</dbReference>
<name>A0AAP2RH28_9EURY</name>
<dbReference type="EMBL" id="PGCK01000013">
    <property type="protein sequence ID" value="MCD1296087.1"/>
    <property type="molecule type" value="Genomic_DNA"/>
</dbReference>
<evidence type="ECO:0000259" key="3">
    <source>
        <dbReference type="Pfam" id="PF22691"/>
    </source>
</evidence>
<dbReference type="InterPro" id="IPR002155">
    <property type="entry name" value="Thiolase"/>
</dbReference>